<dbReference type="Gene3D" id="1.10.260.40">
    <property type="entry name" value="lambda repressor-like DNA-binding domains"/>
    <property type="match status" value="1"/>
</dbReference>
<dbReference type="SUPFAM" id="SSF47413">
    <property type="entry name" value="lambda repressor-like DNA-binding domains"/>
    <property type="match status" value="1"/>
</dbReference>
<dbReference type="PANTHER" id="PTHR30146">
    <property type="entry name" value="LACI-RELATED TRANSCRIPTIONAL REPRESSOR"/>
    <property type="match status" value="1"/>
</dbReference>
<dbReference type="GO" id="GO:0003677">
    <property type="term" value="F:DNA binding"/>
    <property type="evidence" value="ECO:0007669"/>
    <property type="project" value="UniProtKB-KW"/>
</dbReference>
<reference evidence="6" key="1">
    <citation type="journal article" date="2019" name="Int. J. Syst. Evol. Microbiol.">
        <title>The Global Catalogue of Microorganisms (GCM) 10K type strain sequencing project: providing services to taxonomists for standard genome sequencing and annotation.</title>
        <authorList>
            <consortium name="The Broad Institute Genomics Platform"/>
            <consortium name="The Broad Institute Genome Sequencing Center for Infectious Disease"/>
            <person name="Wu L."/>
            <person name="Ma J."/>
        </authorList>
    </citation>
    <scope>NUCLEOTIDE SEQUENCE [LARGE SCALE GENOMIC DNA]</scope>
    <source>
        <strain evidence="6">JCM 13584</strain>
    </source>
</reference>
<evidence type="ECO:0000313" key="6">
    <source>
        <dbReference type="Proteomes" id="UP001499954"/>
    </source>
</evidence>
<dbReference type="PROSITE" id="PS50932">
    <property type="entry name" value="HTH_LACI_2"/>
    <property type="match status" value="1"/>
</dbReference>
<dbReference type="PROSITE" id="PS00356">
    <property type="entry name" value="HTH_LACI_1"/>
    <property type="match status" value="1"/>
</dbReference>
<evidence type="ECO:0000313" key="5">
    <source>
        <dbReference type="EMBL" id="GAA1941315.1"/>
    </source>
</evidence>
<organism evidence="5 6">
    <name type="scientific">Agromyces allii</name>
    <dbReference type="NCBI Taxonomy" id="393607"/>
    <lineage>
        <taxon>Bacteria</taxon>
        <taxon>Bacillati</taxon>
        <taxon>Actinomycetota</taxon>
        <taxon>Actinomycetes</taxon>
        <taxon>Micrococcales</taxon>
        <taxon>Microbacteriaceae</taxon>
        <taxon>Agromyces</taxon>
    </lineage>
</organism>
<dbReference type="EMBL" id="BAAAMK010000001">
    <property type="protein sequence ID" value="GAA1941315.1"/>
    <property type="molecule type" value="Genomic_DNA"/>
</dbReference>
<dbReference type="InterPro" id="IPR000843">
    <property type="entry name" value="HTH_LacI"/>
</dbReference>
<dbReference type="InterPro" id="IPR046335">
    <property type="entry name" value="LacI/GalR-like_sensor"/>
</dbReference>
<dbReference type="InterPro" id="IPR028082">
    <property type="entry name" value="Peripla_BP_I"/>
</dbReference>
<name>A0ABP5BD66_9MICO</name>
<dbReference type="Proteomes" id="UP001499954">
    <property type="component" value="Unassembled WGS sequence"/>
</dbReference>
<dbReference type="PANTHER" id="PTHR30146:SF109">
    <property type="entry name" value="HTH-TYPE TRANSCRIPTIONAL REGULATOR GALS"/>
    <property type="match status" value="1"/>
</dbReference>
<evidence type="ECO:0000256" key="1">
    <source>
        <dbReference type="ARBA" id="ARBA00023015"/>
    </source>
</evidence>
<sequence length="347" mass="36336">MDKHAELRTPTLDDVARVAGVSRATVSRAIRDTRGVADELKELVGRAIAETGYVPNRAARSLASGRTGSVLVAVSGTDADQSGVAETDVFADPFFSRVISGVVRTLRTLDTQPVLLLVETDSDRADVLATVRQGAADGALLVSTHSDDPLPAAFAAAGLPAVTFARPASGAPVSFVDIANHDGGRLAAEHLADRGAQRVALIAGPEDVPSAQDRARGFRDAMARRGQAFPPTAHGDFTVESGERAMAEILEQDPTIDGVFAANDLMALGAMHELQAQGRRVPDDVAIVGFDDSVIATIARPTLTSVRQPIEEMAAQMARILVAQINDPGLRPSSVIFDPVLIARGSA</sequence>
<dbReference type="SMART" id="SM00354">
    <property type="entry name" value="HTH_LACI"/>
    <property type="match status" value="1"/>
</dbReference>
<comment type="caution">
    <text evidence="5">The sequence shown here is derived from an EMBL/GenBank/DDBJ whole genome shotgun (WGS) entry which is preliminary data.</text>
</comment>
<evidence type="ECO:0000256" key="2">
    <source>
        <dbReference type="ARBA" id="ARBA00023125"/>
    </source>
</evidence>
<dbReference type="Pfam" id="PF13377">
    <property type="entry name" value="Peripla_BP_3"/>
    <property type="match status" value="1"/>
</dbReference>
<protein>
    <submittedName>
        <fullName evidence="5">LacI family DNA-binding transcriptional regulator</fullName>
    </submittedName>
</protein>
<proteinExistence type="predicted"/>
<keyword evidence="1" id="KW-0805">Transcription regulation</keyword>
<dbReference type="InterPro" id="IPR010982">
    <property type="entry name" value="Lambda_DNA-bd_dom_sf"/>
</dbReference>
<dbReference type="Pfam" id="PF00356">
    <property type="entry name" value="LacI"/>
    <property type="match status" value="1"/>
</dbReference>
<dbReference type="CDD" id="cd06267">
    <property type="entry name" value="PBP1_LacI_sugar_binding-like"/>
    <property type="match status" value="1"/>
</dbReference>
<evidence type="ECO:0000256" key="3">
    <source>
        <dbReference type="ARBA" id="ARBA00023163"/>
    </source>
</evidence>
<accession>A0ABP5BD66</accession>
<evidence type="ECO:0000259" key="4">
    <source>
        <dbReference type="PROSITE" id="PS50932"/>
    </source>
</evidence>
<dbReference type="CDD" id="cd01392">
    <property type="entry name" value="HTH_LacI"/>
    <property type="match status" value="1"/>
</dbReference>
<dbReference type="Gene3D" id="3.40.50.2300">
    <property type="match status" value="2"/>
</dbReference>
<keyword evidence="2 5" id="KW-0238">DNA-binding</keyword>
<gene>
    <name evidence="5" type="ORF">GCM10009717_04490</name>
</gene>
<dbReference type="RefSeq" id="WP_157416828.1">
    <property type="nucleotide sequence ID" value="NZ_BAAAMK010000001.1"/>
</dbReference>
<dbReference type="SUPFAM" id="SSF53822">
    <property type="entry name" value="Periplasmic binding protein-like I"/>
    <property type="match status" value="1"/>
</dbReference>
<keyword evidence="6" id="KW-1185">Reference proteome</keyword>
<feature type="domain" description="HTH lacI-type" evidence="4">
    <location>
        <begin position="10"/>
        <end position="64"/>
    </location>
</feature>
<keyword evidence="3" id="KW-0804">Transcription</keyword>